<accession>A0A4S1XFU4</accession>
<dbReference type="RefSeq" id="WP_135962730.1">
    <property type="nucleotide sequence ID" value="NZ_SRXT01000002.1"/>
</dbReference>
<dbReference type="SUPFAM" id="SSF55144">
    <property type="entry name" value="LigT-like"/>
    <property type="match status" value="1"/>
</dbReference>
<evidence type="ECO:0008006" key="3">
    <source>
        <dbReference type="Google" id="ProtNLM"/>
    </source>
</evidence>
<comment type="caution">
    <text evidence="1">The sequence shown here is derived from an EMBL/GenBank/DDBJ whole genome shotgun (WGS) entry which is preliminary data.</text>
</comment>
<sequence>MMFPTTGGTVSGQQMRRDDQMLYFMIKPGPEQAAAMDGLRHAHNLARKYATKRIHITLVPFGDIRLISAENLDLIRRAATSLQAEPFEVALNRIRGNALVGNRMQALRDFQGALVARLEAFGIELPNYAFNPHASLTYQAWQQRNIPVSPIAWRVRQLLLINSIHGKGHTLLDSWALEPRQGSLLF</sequence>
<proteinExistence type="predicted"/>
<evidence type="ECO:0000313" key="1">
    <source>
        <dbReference type="EMBL" id="TGX54835.1"/>
    </source>
</evidence>
<dbReference type="OrthoDB" id="7770344at2"/>
<evidence type="ECO:0000313" key="2">
    <source>
        <dbReference type="Proteomes" id="UP000306147"/>
    </source>
</evidence>
<protein>
    <recommendedName>
        <fullName evidence="3">2'-5' RNA ligase</fullName>
    </recommendedName>
</protein>
<keyword evidence="2" id="KW-1185">Reference proteome</keyword>
<dbReference type="Gene3D" id="3.90.1140.10">
    <property type="entry name" value="Cyclic phosphodiesterase"/>
    <property type="match status" value="1"/>
</dbReference>
<dbReference type="EMBL" id="SRXT01000002">
    <property type="protein sequence ID" value="TGX54835.1"/>
    <property type="molecule type" value="Genomic_DNA"/>
</dbReference>
<dbReference type="InterPro" id="IPR009097">
    <property type="entry name" value="Cyclic_Pdiesterase"/>
</dbReference>
<dbReference type="AlphaFoldDB" id="A0A4S1XFU4"/>
<dbReference type="Proteomes" id="UP000306147">
    <property type="component" value="Unassembled WGS sequence"/>
</dbReference>
<name>A0A4S1XFU4_9SPHN</name>
<reference evidence="1 2" key="1">
    <citation type="submission" date="2019-04" db="EMBL/GenBank/DDBJ databases">
        <title>Sphingomonas psychrotolerans sp. nov., isolated from soil in the Tianshan Mountains, Xinjiang, China.</title>
        <authorList>
            <person name="Luo Y."/>
            <person name="Sheng H."/>
        </authorList>
    </citation>
    <scope>NUCLEOTIDE SEQUENCE [LARGE SCALE GENOMIC DNA]</scope>
    <source>
        <strain evidence="1 2">ZFGT-11</strain>
    </source>
</reference>
<gene>
    <name evidence="1" type="ORF">E5A73_05125</name>
</gene>
<organism evidence="1 2">
    <name type="scientific">Sphingomonas gei</name>
    <dbReference type="NCBI Taxonomy" id="1395960"/>
    <lineage>
        <taxon>Bacteria</taxon>
        <taxon>Pseudomonadati</taxon>
        <taxon>Pseudomonadota</taxon>
        <taxon>Alphaproteobacteria</taxon>
        <taxon>Sphingomonadales</taxon>
        <taxon>Sphingomonadaceae</taxon>
        <taxon>Sphingomonas</taxon>
    </lineage>
</organism>